<reference evidence="3" key="2">
    <citation type="submission" date="2015-08" db="UniProtKB">
        <authorList>
            <consortium name="WormBaseParasite"/>
        </authorList>
    </citation>
    <scope>IDENTIFICATION</scope>
</reference>
<dbReference type="AlphaFoldDB" id="A0A0K0FR13"/>
<proteinExistence type="predicted"/>
<feature type="region of interest" description="Disordered" evidence="1">
    <location>
        <begin position="50"/>
        <end position="72"/>
    </location>
</feature>
<feature type="compositionally biased region" description="Polar residues" evidence="1">
    <location>
        <begin position="57"/>
        <end position="72"/>
    </location>
</feature>
<name>A0A0K0FR13_STRVS</name>
<dbReference type="Proteomes" id="UP000035680">
    <property type="component" value="Unassembled WGS sequence"/>
</dbReference>
<evidence type="ECO:0000256" key="1">
    <source>
        <dbReference type="SAM" id="MobiDB-lite"/>
    </source>
</evidence>
<sequence>MPYRAIGSVLLTAARPPRSYKCSIQQSSFIGFSIPRSGNGGAHEIQTVKSVKHHQGVETTTRKSQLALNPLR</sequence>
<evidence type="ECO:0000313" key="2">
    <source>
        <dbReference type="Proteomes" id="UP000035680"/>
    </source>
</evidence>
<reference evidence="2" key="1">
    <citation type="submission" date="2014-07" db="EMBL/GenBank/DDBJ databases">
        <authorList>
            <person name="Martin A.A"/>
            <person name="De Silva N."/>
        </authorList>
    </citation>
    <scope>NUCLEOTIDE SEQUENCE</scope>
</reference>
<dbReference type="WBParaSite" id="SVE_1222800.1">
    <property type="protein sequence ID" value="SVE_1222800.1"/>
    <property type="gene ID" value="SVE_1222800"/>
</dbReference>
<keyword evidence="2" id="KW-1185">Reference proteome</keyword>
<organism evidence="2 3">
    <name type="scientific">Strongyloides venezuelensis</name>
    <name type="common">Threadworm</name>
    <dbReference type="NCBI Taxonomy" id="75913"/>
    <lineage>
        <taxon>Eukaryota</taxon>
        <taxon>Metazoa</taxon>
        <taxon>Ecdysozoa</taxon>
        <taxon>Nematoda</taxon>
        <taxon>Chromadorea</taxon>
        <taxon>Rhabditida</taxon>
        <taxon>Tylenchina</taxon>
        <taxon>Panagrolaimomorpha</taxon>
        <taxon>Strongyloidoidea</taxon>
        <taxon>Strongyloididae</taxon>
        <taxon>Strongyloides</taxon>
    </lineage>
</organism>
<evidence type="ECO:0000313" key="3">
    <source>
        <dbReference type="WBParaSite" id="SVE_1222800.1"/>
    </source>
</evidence>
<accession>A0A0K0FR13</accession>
<protein>
    <submittedName>
        <fullName evidence="3">Secreted protein</fullName>
    </submittedName>
</protein>